<protein>
    <recommendedName>
        <fullName evidence="7">Hemolysin</fullName>
    </recommendedName>
</protein>
<evidence type="ECO:0000256" key="3">
    <source>
        <dbReference type="ARBA" id="ARBA00022679"/>
    </source>
</evidence>
<keyword evidence="4" id="KW-0443">Lipid metabolism</keyword>
<dbReference type="Pfam" id="PF13444">
    <property type="entry name" value="Acetyltransf_5"/>
    <property type="match status" value="1"/>
</dbReference>
<dbReference type="AlphaFoldDB" id="A0A1J5Q7Y5"/>
<evidence type="ECO:0000313" key="6">
    <source>
        <dbReference type="EMBL" id="OIQ79742.1"/>
    </source>
</evidence>
<dbReference type="PANTHER" id="PTHR37323">
    <property type="entry name" value="GCN5-RELATED N-ACETYLTRANSFERASE"/>
    <property type="match status" value="1"/>
</dbReference>
<dbReference type="InterPro" id="IPR016181">
    <property type="entry name" value="Acyl_CoA_acyltransferase"/>
</dbReference>
<keyword evidence="2" id="KW-0444">Lipid biosynthesis</keyword>
<evidence type="ECO:0000256" key="1">
    <source>
        <dbReference type="ARBA" id="ARBA00005189"/>
    </source>
</evidence>
<gene>
    <name evidence="6" type="ORF">GALL_385160</name>
</gene>
<dbReference type="InterPro" id="IPR052351">
    <property type="entry name" value="Ornithine_N-alpha-AT"/>
</dbReference>
<comment type="pathway">
    <text evidence="1">Lipid metabolism.</text>
</comment>
<comment type="caution">
    <text evidence="6">The sequence shown here is derived from an EMBL/GenBank/DDBJ whole genome shotgun (WGS) entry which is preliminary data.</text>
</comment>
<keyword evidence="3" id="KW-0808">Transferase</keyword>
<sequence length="249" mass="27531">MLQQISQVETHREATNLYYSLARSPAEVAEAQRLRYKVFAEEMGARLSGHDRRDIDGFDALCDHLLVRDHDGGEVVGTYRILDPQMAAEAGGYYSAGEFDLTRLLHLAPGMVEVGRSCVHADYRNGATISLLWAGLAKYMMTRGYDHLIGCASIGMADGGHNAAAVYARLAGKYLAPEEYRVFPHTPLPLQALASNIEPVVPPLVKGYMRMGALVCGEPAWDPDFNTADLLVMLPISRLSSRYTRHFMK</sequence>
<proteinExistence type="predicted"/>
<accession>A0A1J5Q7Y5</accession>
<dbReference type="Gene3D" id="3.40.630.30">
    <property type="match status" value="1"/>
</dbReference>
<dbReference type="SUPFAM" id="SSF55729">
    <property type="entry name" value="Acyl-CoA N-acyltransferases (Nat)"/>
    <property type="match status" value="1"/>
</dbReference>
<evidence type="ECO:0008006" key="7">
    <source>
        <dbReference type="Google" id="ProtNLM"/>
    </source>
</evidence>
<name>A0A1J5Q7Y5_9ZZZZ</name>
<dbReference type="PANTHER" id="PTHR37323:SF1">
    <property type="entry name" value="L-ORNITHINE N(ALPHA)-ACYLTRANSFERASE"/>
    <property type="match status" value="1"/>
</dbReference>
<keyword evidence="5" id="KW-0012">Acyltransferase</keyword>
<dbReference type="EMBL" id="MLJW01001166">
    <property type="protein sequence ID" value="OIQ79742.1"/>
    <property type="molecule type" value="Genomic_DNA"/>
</dbReference>
<dbReference type="GO" id="GO:0016746">
    <property type="term" value="F:acyltransferase activity"/>
    <property type="evidence" value="ECO:0007669"/>
    <property type="project" value="UniProtKB-KW"/>
</dbReference>
<dbReference type="GO" id="GO:0006629">
    <property type="term" value="P:lipid metabolic process"/>
    <property type="evidence" value="ECO:0007669"/>
    <property type="project" value="UniProtKB-KW"/>
</dbReference>
<evidence type="ECO:0000256" key="2">
    <source>
        <dbReference type="ARBA" id="ARBA00022516"/>
    </source>
</evidence>
<evidence type="ECO:0000256" key="5">
    <source>
        <dbReference type="ARBA" id="ARBA00023315"/>
    </source>
</evidence>
<organism evidence="6">
    <name type="scientific">mine drainage metagenome</name>
    <dbReference type="NCBI Taxonomy" id="410659"/>
    <lineage>
        <taxon>unclassified sequences</taxon>
        <taxon>metagenomes</taxon>
        <taxon>ecological metagenomes</taxon>
    </lineage>
</organism>
<reference evidence="6" key="1">
    <citation type="submission" date="2016-10" db="EMBL/GenBank/DDBJ databases">
        <title>Sequence of Gallionella enrichment culture.</title>
        <authorList>
            <person name="Poehlein A."/>
            <person name="Muehling M."/>
            <person name="Daniel R."/>
        </authorList>
    </citation>
    <scope>NUCLEOTIDE SEQUENCE</scope>
</reference>
<evidence type="ECO:0000256" key="4">
    <source>
        <dbReference type="ARBA" id="ARBA00023098"/>
    </source>
</evidence>